<dbReference type="GO" id="GO:0003677">
    <property type="term" value="F:DNA binding"/>
    <property type="evidence" value="ECO:0007669"/>
    <property type="project" value="UniProtKB-KW"/>
</dbReference>
<dbReference type="Pfam" id="PF08281">
    <property type="entry name" value="Sigma70_r4_2"/>
    <property type="match status" value="1"/>
</dbReference>
<keyword evidence="4" id="KW-0731">Sigma factor</keyword>
<dbReference type="PANTHER" id="PTHR30173">
    <property type="entry name" value="SIGMA 19 FACTOR"/>
    <property type="match status" value="1"/>
</dbReference>
<evidence type="ECO:0000313" key="10">
    <source>
        <dbReference type="Proteomes" id="UP000642993"/>
    </source>
</evidence>
<comment type="subunit">
    <text evidence="2">Interacts transiently with the RNA polymerase catalytic core formed by RpoA, RpoB, RpoC and RpoZ (2 alpha, 1 beta, 1 beta' and 1 omega subunit) to form the RNA polymerase holoenzyme that can initiate transcription.</text>
</comment>
<dbReference type="PANTHER" id="PTHR30173:SF36">
    <property type="entry name" value="ECF RNA POLYMERASE SIGMA FACTOR SIGJ"/>
    <property type="match status" value="1"/>
</dbReference>
<dbReference type="RefSeq" id="WP_192039034.1">
    <property type="nucleotide sequence ID" value="NZ_JACYWE010000004.1"/>
</dbReference>
<dbReference type="Gene3D" id="1.10.10.10">
    <property type="entry name" value="Winged helix-like DNA-binding domain superfamily/Winged helix DNA-binding domain"/>
    <property type="match status" value="1"/>
</dbReference>
<evidence type="ECO:0000256" key="1">
    <source>
        <dbReference type="ARBA" id="ARBA00010641"/>
    </source>
</evidence>
<dbReference type="SUPFAM" id="SSF54427">
    <property type="entry name" value="NTF2-like"/>
    <property type="match status" value="1"/>
</dbReference>
<dbReference type="Proteomes" id="UP000642993">
    <property type="component" value="Unassembled WGS sequence"/>
</dbReference>
<dbReference type="GO" id="GO:0006352">
    <property type="term" value="P:DNA-templated transcription initiation"/>
    <property type="evidence" value="ECO:0007669"/>
    <property type="project" value="InterPro"/>
</dbReference>
<dbReference type="SUPFAM" id="SSF88946">
    <property type="entry name" value="Sigma2 domain of RNA polymerase sigma factors"/>
    <property type="match status" value="1"/>
</dbReference>
<dbReference type="NCBIfam" id="TIGR02937">
    <property type="entry name" value="sigma70-ECF"/>
    <property type="match status" value="1"/>
</dbReference>
<protein>
    <submittedName>
        <fullName evidence="9">RNA polymerase sigma-70 factor</fullName>
    </submittedName>
</protein>
<dbReference type="GO" id="GO:0016987">
    <property type="term" value="F:sigma factor activity"/>
    <property type="evidence" value="ECO:0007669"/>
    <property type="project" value="UniProtKB-KW"/>
</dbReference>
<keyword evidence="10" id="KW-1185">Reference proteome</keyword>
<organism evidence="9 10">
    <name type="scientific">Lolliginicoccus lacisalsi</name>
    <dbReference type="NCBI Taxonomy" id="2742202"/>
    <lineage>
        <taxon>Bacteria</taxon>
        <taxon>Bacillati</taxon>
        <taxon>Actinomycetota</taxon>
        <taxon>Actinomycetes</taxon>
        <taxon>Mycobacteriales</taxon>
        <taxon>Hoyosellaceae</taxon>
        <taxon>Lolliginicoccus</taxon>
    </lineage>
</organism>
<evidence type="ECO:0000256" key="6">
    <source>
        <dbReference type="ARBA" id="ARBA00023163"/>
    </source>
</evidence>
<evidence type="ECO:0000256" key="2">
    <source>
        <dbReference type="ARBA" id="ARBA00011344"/>
    </source>
</evidence>
<comment type="caution">
    <text evidence="9">The sequence shown here is derived from an EMBL/GenBank/DDBJ whole genome shotgun (WGS) entry which is preliminary data.</text>
</comment>
<evidence type="ECO:0000313" key="9">
    <source>
        <dbReference type="EMBL" id="MBD8506575.1"/>
    </source>
</evidence>
<dbReference type="InterPro" id="IPR052704">
    <property type="entry name" value="ECF_Sigma-70_Domain"/>
</dbReference>
<dbReference type="InterPro" id="IPR014284">
    <property type="entry name" value="RNA_pol_sigma-70_dom"/>
</dbReference>
<dbReference type="InterPro" id="IPR013325">
    <property type="entry name" value="RNA_pol_sigma_r2"/>
</dbReference>
<comment type="similarity">
    <text evidence="1">Belongs to the sigma-70 factor family. ECF subfamily.</text>
</comment>
<feature type="domain" description="RNA polymerase sigma-70 region 2" evidence="7">
    <location>
        <begin position="8"/>
        <end position="72"/>
    </location>
</feature>
<reference evidence="9" key="1">
    <citation type="submission" date="2020-09" db="EMBL/GenBank/DDBJ databases">
        <title>Hoyosella lacisalsi sp. nov., a halotolerant actinobacterium isolated from soil of Lake Gudzhirganskoe.</title>
        <authorList>
            <person name="Yang Q."/>
            <person name="Guo P.Y."/>
            <person name="Liu S.W."/>
            <person name="Li F.N."/>
            <person name="Sun C.H."/>
        </authorList>
    </citation>
    <scope>NUCLEOTIDE SEQUENCE</scope>
    <source>
        <strain evidence="9">G463</strain>
    </source>
</reference>
<feature type="domain" description="RNA polymerase sigma factor 70 region 4 type 2" evidence="8">
    <location>
        <begin position="104"/>
        <end position="155"/>
    </location>
</feature>
<dbReference type="Gene3D" id="1.10.1740.10">
    <property type="match status" value="1"/>
</dbReference>
<dbReference type="NCBIfam" id="NF007214">
    <property type="entry name" value="PRK09636.1"/>
    <property type="match status" value="1"/>
</dbReference>
<keyword evidence="3" id="KW-0805">Transcription regulation</keyword>
<name>A0A927JCD0_9ACTN</name>
<dbReference type="NCBIfam" id="TIGR02957">
    <property type="entry name" value="SigX4"/>
    <property type="match status" value="1"/>
</dbReference>
<proteinExistence type="inferred from homology"/>
<evidence type="ECO:0000259" key="8">
    <source>
        <dbReference type="Pfam" id="PF08281"/>
    </source>
</evidence>
<dbReference type="InterPro" id="IPR036388">
    <property type="entry name" value="WH-like_DNA-bd_sf"/>
</dbReference>
<evidence type="ECO:0000256" key="5">
    <source>
        <dbReference type="ARBA" id="ARBA00023125"/>
    </source>
</evidence>
<dbReference type="AlphaFoldDB" id="A0A927JCD0"/>
<dbReference type="InterPro" id="IPR013249">
    <property type="entry name" value="RNA_pol_sigma70_r4_t2"/>
</dbReference>
<dbReference type="InterPro" id="IPR032710">
    <property type="entry name" value="NTF2-like_dom_sf"/>
</dbReference>
<gene>
    <name evidence="9" type="ORF">HT102_08760</name>
</gene>
<dbReference type="Pfam" id="PF04542">
    <property type="entry name" value="Sigma70_r2"/>
    <property type="match status" value="1"/>
</dbReference>
<dbReference type="EMBL" id="JACYWE010000004">
    <property type="protein sequence ID" value="MBD8506575.1"/>
    <property type="molecule type" value="Genomic_DNA"/>
</dbReference>
<dbReference type="InterPro" id="IPR007627">
    <property type="entry name" value="RNA_pol_sigma70_r2"/>
</dbReference>
<keyword evidence="6" id="KW-0804">Transcription</keyword>
<dbReference type="InterPro" id="IPR014303">
    <property type="entry name" value="RNA_pol_sigma-70_ECF"/>
</dbReference>
<dbReference type="InterPro" id="IPR013324">
    <property type="entry name" value="RNA_pol_sigma_r3/r4-like"/>
</dbReference>
<dbReference type="SUPFAM" id="SSF88659">
    <property type="entry name" value="Sigma3 and sigma4 domains of RNA polymerase sigma factors"/>
    <property type="match status" value="1"/>
</dbReference>
<evidence type="ECO:0000259" key="7">
    <source>
        <dbReference type="Pfam" id="PF04542"/>
    </source>
</evidence>
<evidence type="ECO:0000256" key="4">
    <source>
        <dbReference type="ARBA" id="ARBA00023082"/>
    </source>
</evidence>
<dbReference type="Gene3D" id="3.10.450.50">
    <property type="match status" value="1"/>
</dbReference>
<keyword evidence="5" id="KW-0238">DNA-binding</keyword>
<evidence type="ECO:0000256" key="3">
    <source>
        <dbReference type="ARBA" id="ARBA00023015"/>
    </source>
</evidence>
<accession>A0A927JCD0</accession>
<sequence>MPDLTTVFEEHRGLLFTIAYEILGSAADAEDAVQDTYLSWMRIDGEDVADPRAYLARAVSRRAIDVLRAARRKREEYIGPWLPEPVATSPDIGDDAELAESVSMAMMLMLETLGPVERAVLVMRDVFDFPYSEISTALGRSEPAIRQIAHRARTRVQAGKPRFAPDPREAGTLAARFLLAARGNDIAGLIGMLAPDAVAMSDGGGVVSAARRPVHGAERVARFLAGLARKGGDEVEVELGVFNALPGVVVREDGQITVIMLIEAAAAEGPVTAVYLVRNPGKLARAQLPPRISR</sequence>